<evidence type="ECO:0000313" key="3">
    <source>
        <dbReference type="Proteomes" id="UP001600888"/>
    </source>
</evidence>
<name>A0ABR4F329_9PEZI</name>
<protein>
    <submittedName>
        <fullName evidence="2">Uncharacterized protein</fullName>
    </submittedName>
</protein>
<feature type="compositionally biased region" description="Polar residues" evidence="1">
    <location>
        <begin position="78"/>
        <end position="92"/>
    </location>
</feature>
<dbReference type="EMBL" id="JBAWTH010000014">
    <property type="protein sequence ID" value="KAL2288940.1"/>
    <property type="molecule type" value="Genomic_DNA"/>
</dbReference>
<organism evidence="2 3">
    <name type="scientific">Diaporthe vaccinii</name>
    <dbReference type="NCBI Taxonomy" id="105482"/>
    <lineage>
        <taxon>Eukaryota</taxon>
        <taxon>Fungi</taxon>
        <taxon>Dikarya</taxon>
        <taxon>Ascomycota</taxon>
        <taxon>Pezizomycotina</taxon>
        <taxon>Sordariomycetes</taxon>
        <taxon>Sordariomycetidae</taxon>
        <taxon>Diaporthales</taxon>
        <taxon>Diaporthaceae</taxon>
        <taxon>Diaporthe</taxon>
        <taxon>Diaporthe eres species complex</taxon>
    </lineage>
</organism>
<evidence type="ECO:0000313" key="2">
    <source>
        <dbReference type="EMBL" id="KAL2288940.1"/>
    </source>
</evidence>
<keyword evidence="3" id="KW-1185">Reference proteome</keyword>
<feature type="compositionally biased region" description="Acidic residues" evidence="1">
    <location>
        <begin position="168"/>
        <end position="178"/>
    </location>
</feature>
<gene>
    <name evidence="2" type="ORF">FJTKL_02820</name>
</gene>
<feature type="compositionally biased region" description="Basic and acidic residues" evidence="1">
    <location>
        <begin position="115"/>
        <end position="131"/>
    </location>
</feature>
<reference evidence="2 3" key="1">
    <citation type="submission" date="2024-03" db="EMBL/GenBank/DDBJ databases">
        <title>A high-quality draft genome sequence of Diaporthe vaccinii, a causative agent of upright dieback and viscid rot disease in cranberry plants.</title>
        <authorList>
            <person name="Sarrasin M."/>
            <person name="Lang B.F."/>
            <person name="Burger G."/>
        </authorList>
    </citation>
    <scope>NUCLEOTIDE SEQUENCE [LARGE SCALE GENOMIC DNA]</scope>
    <source>
        <strain evidence="2 3">IS7</strain>
    </source>
</reference>
<dbReference type="Proteomes" id="UP001600888">
    <property type="component" value="Unassembled WGS sequence"/>
</dbReference>
<sequence>MLSPPRPASTTPGSTGKATRAIHPETTRSEPPGVDKSSSARLDSSPDESSPVASASTQPISDASVSRSVPTLRFPRPQGNQRLANWVSSSSPDIMASTHSGDDDGSLSDSTFEIIPRDSTDEGSLDGRADSMSESFSELDRYPNAEEVQVLPPGLDAMSNSVSSAFESDSEPEDDASAEEAPVSGQEEGSAHSYHDADELLRSSFTQGSVPRPFPPASTGSIEFSEPEDVDVHIDKISVKHTIREFTEEEATVLLRNLDLEDVPYRLCATIRQTMSQRCLSTHEAFRVLYLGNEDMKGEIILKISRAITCSSSVDYNENKILRRNTEGVYNIVPVTFGAVKDRDVELMEASAFQIKVDTCVDADKIPIEGGFFRDDIIYSLTVDGGNGGKKYKSVPAGGPEGAQVQPAWSLPHVAVIYCSDVDDSEMVSTQQVTWEFCKRHAIPCLYISDHSALVSPAAGRWRNYTNEHAVHLSLESRETKSRESSWSEQRFPIDLTSFLNIDNRQMNQNLAYLTGLQEPTQAADEKAKGTVSLAGGQKDLPDEESKEWKAYAEKFLEPYVQLMDDSRYFSHHCSIAVVLLVAVSAWLFNVITPTSINDTAVHRGLNVLPETSAGIITATATVTVSHTSTKTVKLATAETPAFGGLLSDIAHTVSSEPSTKDSICTVEMYSGNEILLKLPSGTKASWLAKGAIEVDVFRGSSPVKSKLSSIDEGILVEINEKDAHGVVNVSVVTSRKPKINETFAIDFGTSFFVGALEAAKGTFEEVAQAFVDKANDAARLVEDNYASSFASTGESVKHEVASWWEAIKDASQSAHAFSSERVGETYDRVKDSLCREDMRSYLDAARQSLDGARQTLTEKQARVLEDAAKIRHEADLAILKAQITSKLWWLKAQGKSEEHDEYERQARLFVKKRHEALKTEQSRGACAESSKCPRTGDSPCRCKNKGLNRWKV</sequence>
<evidence type="ECO:0000256" key="1">
    <source>
        <dbReference type="SAM" id="MobiDB-lite"/>
    </source>
</evidence>
<feature type="compositionally biased region" description="Polar residues" evidence="1">
    <location>
        <begin position="8"/>
        <end position="17"/>
    </location>
</feature>
<proteinExistence type="predicted"/>
<feature type="compositionally biased region" description="Polar residues" evidence="1">
    <location>
        <begin position="36"/>
        <end position="69"/>
    </location>
</feature>
<accession>A0ABR4F329</accession>
<feature type="region of interest" description="Disordered" evidence="1">
    <location>
        <begin position="1"/>
        <end position="193"/>
    </location>
</feature>
<comment type="caution">
    <text evidence="2">The sequence shown here is derived from an EMBL/GenBank/DDBJ whole genome shotgun (WGS) entry which is preliminary data.</text>
</comment>